<proteinExistence type="predicted"/>
<sequence length="97" mass="10655">MTAESHDHSAVKQTLICLAFLSSLVLWLLTLAVFRYCFLPWWTSPNPSQVQMFVGGMEVFGWNILAPLIGFATGAIGATRLGVWMLQKRSGASPSQP</sequence>
<gene>
    <name evidence="2" type="ORF">SDC9_199740</name>
</gene>
<comment type="caution">
    <text evidence="2">The sequence shown here is derived from an EMBL/GenBank/DDBJ whole genome shotgun (WGS) entry which is preliminary data.</text>
</comment>
<protein>
    <submittedName>
        <fullName evidence="2">Uncharacterized protein</fullName>
    </submittedName>
</protein>
<keyword evidence="1" id="KW-0812">Transmembrane</keyword>
<dbReference type="EMBL" id="VSSQ01117847">
    <property type="protein sequence ID" value="MPN52086.1"/>
    <property type="molecule type" value="Genomic_DNA"/>
</dbReference>
<keyword evidence="1" id="KW-0472">Membrane</keyword>
<accession>A0A645IM20</accession>
<keyword evidence="1" id="KW-1133">Transmembrane helix</keyword>
<feature type="transmembrane region" description="Helical" evidence="1">
    <location>
        <begin position="15"/>
        <end position="42"/>
    </location>
</feature>
<evidence type="ECO:0000256" key="1">
    <source>
        <dbReference type="SAM" id="Phobius"/>
    </source>
</evidence>
<dbReference type="AlphaFoldDB" id="A0A645IM20"/>
<name>A0A645IM20_9ZZZZ</name>
<evidence type="ECO:0000313" key="2">
    <source>
        <dbReference type="EMBL" id="MPN52086.1"/>
    </source>
</evidence>
<organism evidence="2">
    <name type="scientific">bioreactor metagenome</name>
    <dbReference type="NCBI Taxonomy" id="1076179"/>
    <lineage>
        <taxon>unclassified sequences</taxon>
        <taxon>metagenomes</taxon>
        <taxon>ecological metagenomes</taxon>
    </lineage>
</organism>
<reference evidence="2" key="1">
    <citation type="submission" date="2019-08" db="EMBL/GenBank/DDBJ databases">
        <authorList>
            <person name="Kucharzyk K."/>
            <person name="Murdoch R.W."/>
            <person name="Higgins S."/>
            <person name="Loffler F."/>
        </authorList>
    </citation>
    <scope>NUCLEOTIDE SEQUENCE</scope>
</reference>
<feature type="transmembrane region" description="Helical" evidence="1">
    <location>
        <begin position="62"/>
        <end position="83"/>
    </location>
</feature>